<evidence type="ECO:0000256" key="2">
    <source>
        <dbReference type="ARBA" id="ARBA00004430"/>
    </source>
</evidence>
<keyword evidence="12" id="KW-1185">Reference proteome</keyword>
<sequence>MQQREEPNRQRTLNELLEYRQNISSILGESAPWPLYDENYAIVDSETIAVDFILAKDTSRLFLGIQQDILTSGQIAMDKLNLYIFPMINLEEKEREQEAGMECFTDIAIVSLVQHFKDPAEIIAQDIDKVPVTLVETETVSLLDLPSATTQRGSEEGELVERANEHYRNVKAQNRMLISAETQTPIITKKSQSVMTDTIVMRDMGQLATIWKIFDAFASNALTLTMKKTSDATHTAFVGSMEALSSVETPSFTPEEQLLKIVKTDKFKNAVMRMEHILASNVFSTLQTQFKSGHRRELSVIYNYRLQLLWTFCTRELRGRTVTSMCWSPVNENLLAVGYGKFLYRERITGKVCCWSIMNPVNPQRSYHFESPVTAIHFSKVRN</sequence>
<evidence type="ECO:0000256" key="6">
    <source>
        <dbReference type="ARBA" id="ARBA00022846"/>
    </source>
</evidence>
<dbReference type="PANTHER" id="PTHR12442">
    <property type="entry name" value="DYNEIN INTERMEDIATE CHAIN"/>
    <property type="match status" value="1"/>
</dbReference>
<dbReference type="Proteomes" id="UP001159363">
    <property type="component" value="Chromosome 15"/>
</dbReference>
<evidence type="ECO:0000256" key="8">
    <source>
        <dbReference type="ARBA" id="ARBA00023212"/>
    </source>
</evidence>
<evidence type="ECO:0000256" key="5">
    <source>
        <dbReference type="ARBA" id="ARBA00022737"/>
    </source>
</evidence>
<keyword evidence="8" id="KW-0206">Cytoskeleton</keyword>
<comment type="subcellular location">
    <subcellularLocation>
        <location evidence="1">Cell projection</location>
        <location evidence="1">Cilium</location>
        <location evidence="1">Flagellum</location>
    </subcellularLocation>
    <subcellularLocation>
        <location evidence="2">Cytoplasm</location>
        <location evidence="2">Cytoskeleton</location>
        <location evidence="2">Cilium axoneme</location>
    </subcellularLocation>
    <subcellularLocation>
        <location evidence="10">Dynein axonemal particle</location>
    </subcellularLocation>
</comment>
<evidence type="ECO:0000256" key="3">
    <source>
        <dbReference type="ARBA" id="ARBA00022490"/>
    </source>
</evidence>
<accession>A0ABQ9G1Y1</accession>
<evidence type="ECO:0000256" key="10">
    <source>
        <dbReference type="ARBA" id="ARBA00024190"/>
    </source>
</evidence>
<gene>
    <name evidence="11" type="ORF">PR048_032341</name>
</gene>
<evidence type="ECO:0000313" key="11">
    <source>
        <dbReference type="EMBL" id="KAJ8866498.1"/>
    </source>
</evidence>
<reference evidence="11 12" key="1">
    <citation type="submission" date="2023-02" db="EMBL/GenBank/DDBJ databases">
        <title>LHISI_Scaffold_Assembly.</title>
        <authorList>
            <person name="Stuart O.P."/>
            <person name="Cleave R."/>
            <person name="Magrath M.J.L."/>
            <person name="Mikheyev A.S."/>
        </authorList>
    </citation>
    <scope>NUCLEOTIDE SEQUENCE [LARGE SCALE GENOMIC DNA]</scope>
    <source>
        <strain evidence="11">Daus_M_001</strain>
        <tissue evidence="11">Leg muscle</tissue>
    </source>
</reference>
<evidence type="ECO:0000256" key="1">
    <source>
        <dbReference type="ARBA" id="ARBA00004230"/>
    </source>
</evidence>
<dbReference type="InterPro" id="IPR050687">
    <property type="entry name" value="Dynein_IC"/>
</dbReference>
<keyword evidence="3" id="KW-0963">Cytoplasm</keyword>
<keyword evidence="4" id="KW-0853">WD repeat</keyword>
<dbReference type="InterPro" id="IPR036322">
    <property type="entry name" value="WD40_repeat_dom_sf"/>
</dbReference>
<proteinExistence type="predicted"/>
<evidence type="ECO:0000256" key="7">
    <source>
        <dbReference type="ARBA" id="ARBA00023069"/>
    </source>
</evidence>
<keyword evidence="9" id="KW-0966">Cell projection</keyword>
<keyword evidence="6" id="KW-0282">Flagellum</keyword>
<keyword evidence="5" id="KW-0677">Repeat</keyword>
<evidence type="ECO:0000256" key="4">
    <source>
        <dbReference type="ARBA" id="ARBA00022574"/>
    </source>
</evidence>
<evidence type="ECO:0000313" key="12">
    <source>
        <dbReference type="Proteomes" id="UP001159363"/>
    </source>
</evidence>
<comment type="caution">
    <text evidence="11">The sequence shown here is derived from an EMBL/GenBank/DDBJ whole genome shotgun (WGS) entry which is preliminary data.</text>
</comment>
<keyword evidence="7" id="KW-0969">Cilium</keyword>
<dbReference type="EMBL" id="JARBHB010000016">
    <property type="protein sequence ID" value="KAJ8866498.1"/>
    <property type="molecule type" value="Genomic_DNA"/>
</dbReference>
<dbReference type="PANTHER" id="PTHR12442:SF12">
    <property type="entry name" value="DYNEIN AXONEMAL INTERMEDIATE CHAIN 4"/>
    <property type="match status" value="1"/>
</dbReference>
<protein>
    <submittedName>
        <fullName evidence="11">Uncharacterized protein</fullName>
    </submittedName>
</protein>
<organism evidence="11 12">
    <name type="scientific">Dryococelus australis</name>
    <dbReference type="NCBI Taxonomy" id="614101"/>
    <lineage>
        <taxon>Eukaryota</taxon>
        <taxon>Metazoa</taxon>
        <taxon>Ecdysozoa</taxon>
        <taxon>Arthropoda</taxon>
        <taxon>Hexapoda</taxon>
        <taxon>Insecta</taxon>
        <taxon>Pterygota</taxon>
        <taxon>Neoptera</taxon>
        <taxon>Polyneoptera</taxon>
        <taxon>Phasmatodea</taxon>
        <taxon>Verophasmatodea</taxon>
        <taxon>Anareolatae</taxon>
        <taxon>Phasmatidae</taxon>
        <taxon>Eurycanthinae</taxon>
        <taxon>Dryococelus</taxon>
    </lineage>
</organism>
<name>A0ABQ9G1Y1_9NEOP</name>
<dbReference type="SUPFAM" id="SSF50978">
    <property type="entry name" value="WD40 repeat-like"/>
    <property type="match status" value="1"/>
</dbReference>
<evidence type="ECO:0000256" key="9">
    <source>
        <dbReference type="ARBA" id="ARBA00023273"/>
    </source>
</evidence>